<dbReference type="SUPFAM" id="SSF47413">
    <property type="entry name" value="lambda repressor-like DNA-binding domains"/>
    <property type="match status" value="1"/>
</dbReference>
<protein>
    <recommendedName>
        <fullName evidence="1">HTH cro/C1-type domain-containing protein</fullName>
    </recommendedName>
</protein>
<dbReference type="RefSeq" id="WP_191897536.1">
    <property type="nucleotide sequence ID" value="NZ_BMQD01000023.1"/>
</dbReference>
<dbReference type="PROSITE" id="PS50943">
    <property type="entry name" value="HTH_CROC1"/>
    <property type="match status" value="1"/>
</dbReference>
<dbReference type="InterPro" id="IPR001387">
    <property type="entry name" value="Cro/C1-type_HTH"/>
</dbReference>
<dbReference type="GO" id="GO:0003677">
    <property type="term" value="F:DNA binding"/>
    <property type="evidence" value="ECO:0007669"/>
    <property type="project" value="InterPro"/>
</dbReference>
<sequence>MSTAVITSAPVFSRCALASAMFTADVTTEQLAERIHRSTGTVNAYLDGHTVLSVNVASRIAAALGTTLDALLTEPRP</sequence>
<reference evidence="2" key="2">
    <citation type="submission" date="2022-09" db="EMBL/GenBank/DDBJ databases">
        <authorList>
            <person name="Sun Q."/>
            <person name="Ohkuma M."/>
        </authorList>
    </citation>
    <scope>NUCLEOTIDE SEQUENCE</scope>
    <source>
        <strain evidence="2">JCM 3093</strain>
    </source>
</reference>
<evidence type="ECO:0000259" key="1">
    <source>
        <dbReference type="PROSITE" id="PS50943"/>
    </source>
</evidence>
<dbReference type="AlphaFoldDB" id="A0AA37F781"/>
<gene>
    <name evidence="2" type="ORF">GCM10010126_57370</name>
</gene>
<name>A0AA37F781_9ACTN</name>
<proteinExistence type="predicted"/>
<reference evidence="2" key="1">
    <citation type="journal article" date="2014" name="Int. J. Syst. Evol. Microbiol.">
        <title>Complete genome sequence of Corynebacterium casei LMG S-19264T (=DSM 44701T), isolated from a smear-ripened cheese.</title>
        <authorList>
            <consortium name="US DOE Joint Genome Institute (JGI-PGF)"/>
            <person name="Walter F."/>
            <person name="Albersmeier A."/>
            <person name="Kalinowski J."/>
            <person name="Ruckert C."/>
        </authorList>
    </citation>
    <scope>NUCLEOTIDE SEQUENCE</scope>
    <source>
        <strain evidence="2">JCM 3093</strain>
    </source>
</reference>
<organism evidence="2 3">
    <name type="scientific">Planomonospora parontospora</name>
    <dbReference type="NCBI Taxonomy" id="58119"/>
    <lineage>
        <taxon>Bacteria</taxon>
        <taxon>Bacillati</taxon>
        <taxon>Actinomycetota</taxon>
        <taxon>Actinomycetes</taxon>
        <taxon>Streptosporangiales</taxon>
        <taxon>Streptosporangiaceae</taxon>
        <taxon>Planomonospora</taxon>
    </lineage>
</organism>
<dbReference type="InterPro" id="IPR010982">
    <property type="entry name" value="Lambda_DNA-bd_dom_sf"/>
</dbReference>
<dbReference type="EMBL" id="BMQD01000023">
    <property type="protein sequence ID" value="GGK90440.1"/>
    <property type="molecule type" value="Genomic_DNA"/>
</dbReference>
<comment type="caution">
    <text evidence="2">The sequence shown here is derived from an EMBL/GenBank/DDBJ whole genome shotgun (WGS) entry which is preliminary data.</text>
</comment>
<dbReference type="CDD" id="cd00093">
    <property type="entry name" value="HTH_XRE"/>
    <property type="match status" value="1"/>
</dbReference>
<accession>A0AA37F781</accession>
<dbReference type="Gene3D" id="1.10.260.40">
    <property type="entry name" value="lambda repressor-like DNA-binding domains"/>
    <property type="match status" value="1"/>
</dbReference>
<evidence type="ECO:0000313" key="2">
    <source>
        <dbReference type="EMBL" id="GGK90440.1"/>
    </source>
</evidence>
<dbReference type="Proteomes" id="UP000627984">
    <property type="component" value="Unassembled WGS sequence"/>
</dbReference>
<dbReference type="Pfam" id="PF13560">
    <property type="entry name" value="HTH_31"/>
    <property type="match status" value="1"/>
</dbReference>
<dbReference type="SMART" id="SM00530">
    <property type="entry name" value="HTH_XRE"/>
    <property type="match status" value="1"/>
</dbReference>
<feature type="domain" description="HTH cro/C1-type" evidence="1">
    <location>
        <begin position="29"/>
        <end position="71"/>
    </location>
</feature>
<evidence type="ECO:0000313" key="3">
    <source>
        <dbReference type="Proteomes" id="UP000627984"/>
    </source>
</evidence>